<feature type="compositionally biased region" description="Basic and acidic residues" evidence="18">
    <location>
        <begin position="2055"/>
        <end position="2070"/>
    </location>
</feature>
<dbReference type="CDD" id="cd15509">
    <property type="entry name" value="PHD1_KMT2C_like"/>
    <property type="match status" value="1"/>
</dbReference>
<keyword evidence="3" id="KW-0597">Phosphoprotein</keyword>
<feature type="compositionally biased region" description="Polar residues" evidence="18">
    <location>
        <begin position="2861"/>
        <end position="2878"/>
    </location>
</feature>
<evidence type="ECO:0000256" key="4">
    <source>
        <dbReference type="ARBA" id="ARBA00022603"/>
    </source>
</evidence>
<evidence type="ECO:0000256" key="1">
    <source>
        <dbReference type="ARBA" id="ARBA00004123"/>
    </source>
</evidence>
<dbReference type="PROSITE" id="PS00354">
    <property type="entry name" value="HMGI_Y"/>
    <property type="match status" value="1"/>
</dbReference>
<evidence type="ECO:0000259" key="20">
    <source>
        <dbReference type="PROSITE" id="PS50089"/>
    </source>
</evidence>
<feature type="region of interest" description="Disordered" evidence="18">
    <location>
        <begin position="2975"/>
        <end position="2999"/>
    </location>
</feature>
<feature type="compositionally biased region" description="Low complexity" evidence="18">
    <location>
        <begin position="1930"/>
        <end position="1940"/>
    </location>
</feature>
<feature type="region of interest" description="Disordered" evidence="18">
    <location>
        <begin position="1758"/>
        <end position="2490"/>
    </location>
</feature>
<dbReference type="InterPro" id="IPR034732">
    <property type="entry name" value="EPHD"/>
</dbReference>
<keyword evidence="10" id="KW-0862">Zinc</keyword>
<evidence type="ECO:0000259" key="22">
    <source>
        <dbReference type="PROSITE" id="PS50868"/>
    </source>
</evidence>
<evidence type="ECO:0000256" key="5">
    <source>
        <dbReference type="ARBA" id="ARBA00022679"/>
    </source>
</evidence>
<evidence type="ECO:0000256" key="11">
    <source>
        <dbReference type="ARBA" id="ARBA00022853"/>
    </source>
</evidence>
<feature type="compositionally biased region" description="Pro residues" evidence="18">
    <location>
        <begin position="12"/>
        <end position="28"/>
    </location>
</feature>
<name>A0ABM4GV92_ODOVR</name>
<feature type="region of interest" description="Disordered" evidence="18">
    <location>
        <begin position="1502"/>
        <end position="1527"/>
    </location>
</feature>
<feature type="domain" description="PHD-type" evidence="19">
    <location>
        <begin position="418"/>
        <end position="468"/>
    </location>
</feature>
<dbReference type="PANTHER" id="PTHR45888:SF1">
    <property type="entry name" value="HISTONE-LYSINE N-METHYLTRANSFERASE 2C"/>
    <property type="match status" value="1"/>
</dbReference>
<feature type="compositionally biased region" description="Basic and acidic residues" evidence="18">
    <location>
        <begin position="3442"/>
        <end position="3456"/>
    </location>
</feature>
<feature type="compositionally biased region" description="Pro residues" evidence="18">
    <location>
        <begin position="3382"/>
        <end position="3399"/>
    </location>
</feature>
<keyword evidence="4" id="KW-0489">Methyltransferase</keyword>
<keyword evidence="11" id="KW-0156">Chromatin regulator</keyword>
<dbReference type="SMART" id="SM00508">
    <property type="entry name" value="PostSET"/>
    <property type="match status" value="1"/>
</dbReference>
<dbReference type="InterPro" id="IPR003888">
    <property type="entry name" value="FYrich_N"/>
</dbReference>
<dbReference type="PROSITE" id="PS50868">
    <property type="entry name" value="POST_SET"/>
    <property type="match status" value="1"/>
</dbReference>
<keyword evidence="6" id="KW-0949">S-adenosyl-L-methionine</keyword>
<feature type="region of interest" description="Disordered" evidence="18">
    <location>
        <begin position="2614"/>
        <end position="2685"/>
    </location>
</feature>
<dbReference type="InterPro" id="IPR047004">
    <property type="entry name" value="KMT2C_PHD2"/>
</dbReference>
<feature type="compositionally biased region" description="Basic residues" evidence="18">
    <location>
        <begin position="3252"/>
        <end position="3268"/>
    </location>
</feature>
<dbReference type="Pfam" id="PF13771">
    <property type="entry name" value="zf-HC5HC2H"/>
    <property type="match status" value="1"/>
</dbReference>
<feature type="region of interest" description="Disordered" evidence="18">
    <location>
        <begin position="769"/>
        <end position="833"/>
    </location>
</feature>
<feature type="compositionally biased region" description="Polar residues" evidence="18">
    <location>
        <begin position="1844"/>
        <end position="1873"/>
    </location>
</feature>
<dbReference type="SUPFAM" id="SSF82199">
    <property type="entry name" value="SET domain"/>
    <property type="match status" value="1"/>
</dbReference>
<feature type="compositionally biased region" description="Polar residues" evidence="18">
    <location>
        <begin position="2985"/>
        <end position="2997"/>
    </location>
</feature>
<feature type="compositionally biased region" description="Polar residues" evidence="18">
    <location>
        <begin position="823"/>
        <end position="833"/>
    </location>
</feature>
<evidence type="ECO:0000256" key="14">
    <source>
        <dbReference type="ARBA" id="ARBA00023242"/>
    </source>
</evidence>
<dbReference type="Pfam" id="PF00856">
    <property type="entry name" value="SET"/>
    <property type="match status" value="1"/>
</dbReference>
<feature type="domain" description="PHD-type" evidence="19">
    <location>
        <begin position="1030"/>
        <end position="1080"/>
    </location>
</feature>
<feature type="compositionally biased region" description="Basic and acidic residues" evidence="18">
    <location>
        <begin position="1247"/>
        <end position="1293"/>
    </location>
</feature>
<feature type="domain" description="PHD-type" evidence="19">
    <location>
        <begin position="1107"/>
        <end position="1162"/>
    </location>
</feature>
<dbReference type="PANTHER" id="PTHR45888">
    <property type="entry name" value="HL01030P-RELATED"/>
    <property type="match status" value="1"/>
</dbReference>
<feature type="compositionally biased region" description="Low complexity" evidence="18">
    <location>
        <begin position="3606"/>
        <end position="3615"/>
    </location>
</feature>
<evidence type="ECO:0000256" key="10">
    <source>
        <dbReference type="ARBA" id="ARBA00022833"/>
    </source>
</evidence>
<feature type="compositionally biased region" description="Low complexity" evidence="18">
    <location>
        <begin position="1767"/>
        <end position="1777"/>
    </location>
</feature>
<evidence type="ECO:0000256" key="9">
    <source>
        <dbReference type="ARBA" id="ARBA00022771"/>
    </source>
</evidence>
<evidence type="ECO:0000256" key="16">
    <source>
        <dbReference type="ARBA" id="ARBA00049353"/>
    </source>
</evidence>
<feature type="domain" description="PHD-type" evidence="19">
    <location>
        <begin position="494"/>
        <end position="550"/>
    </location>
</feature>
<feature type="domain" description="PHD-type" evidence="19">
    <location>
        <begin position="371"/>
        <end position="421"/>
    </location>
</feature>
<dbReference type="PROSITE" id="PS51805">
    <property type="entry name" value="EPHD"/>
    <property type="match status" value="2"/>
</dbReference>
<feature type="region of interest" description="Disordered" evidence="18">
    <location>
        <begin position="3867"/>
        <end position="3920"/>
    </location>
</feature>
<feature type="region of interest" description="Disordered" evidence="18">
    <location>
        <begin position="3048"/>
        <end position="3074"/>
    </location>
</feature>
<keyword evidence="7" id="KW-0479">Metal-binding</keyword>
<keyword evidence="9 17" id="KW-0863">Zinc-finger</keyword>
<feature type="domain" description="PHD-type" evidence="19">
    <location>
        <begin position="980"/>
        <end position="1033"/>
    </location>
</feature>
<feature type="compositionally biased region" description="Pro residues" evidence="18">
    <location>
        <begin position="3325"/>
        <end position="3349"/>
    </location>
</feature>
<dbReference type="InterPro" id="IPR046341">
    <property type="entry name" value="SET_dom_sf"/>
</dbReference>
<feature type="compositionally biased region" description="Low complexity" evidence="18">
    <location>
        <begin position="2232"/>
        <end position="2244"/>
    </location>
</feature>
<dbReference type="SMART" id="SM00541">
    <property type="entry name" value="FYRN"/>
    <property type="match status" value="1"/>
</dbReference>
<feature type="compositionally biased region" description="Pro residues" evidence="18">
    <location>
        <begin position="3587"/>
        <end position="3605"/>
    </location>
</feature>
<feature type="compositionally biased region" description="Low complexity" evidence="18">
    <location>
        <begin position="4097"/>
        <end position="4106"/>
    </location>
</feature>
<feature type="domain" description="Post-SET" evidence="22">
    <location>
        <begin position="4992"/>
        <end position="5008"/>
    </location>
</feature>
<evidence type="ECO:0000256" key="12">
    <source>
        <dbReference type="ARBA" id="ARBA00023015"/>
    </source>
</evidence>
<evidence type="ECO:0000256" key="18">
    <source>
        <dbReference type="SAM" id="MobiDB-lite"/>
    </source>
</evidence>
<feature type="domain" description="SET" evidence="21">
    <location>
        <begin position="4868"/>
        <end position="4984"/>
    </location>
</feature>
<dbReference type="InterPro" id="IPR000637">
    <property type="entry name" value="HMGI/Y_DNA-bd_CS"/>
</dbReference>
<feature type="compositionally biased region" description="Polar residues" evidence="18">
    <location>
        <begin position="207"/>
        <end position="220"/>
    </location>
</feature>
<dbReference type="InterPro" id="IPR041967">
    <property type="entry name" value="KMT2C_ePHD1"/>
</dbReference>
<dbReference type="CDD" id="cd15696">
    <property type="entry name" value="ePHD1_KMT2C"/>
    <property type="match status" value="1"/>
</dbReference>
<dbReference type="CDD" id="cd15511">
    <property type="entry name" value="PHD3_KMT2C"/>
    <property type="match status" value="1"/>
</dbReference>
<sequence>MSSEEDKSAEQPQPPPPPPEEPGAPAPSPAAADKRPRGRPRKDGASPFQRARKNYILKADAVKVLHSGCQKIWKSQHWPQGWKRPRSRGKTAAEDEDSMDGLETTETENIVETAEVKEQSAEEDAEAEADSSKQPVPALQRSVSEESASSLVSVAVEAKISEQLCAFCYCGEKSSLGQGDLKQFRVTPGFILPWKNQPSIKKDVDDNSNGTCEKTQNSAPRKQRGQRKERPQQSFVTCVSVSTQTASDDQPGKLWDELSLVGLPDAIDVQALFDPTGTCWAHHRCVEWSLGVCQMEEPLLVNVDRAVVSGSTERCAFCKHLGATIKCCEEKCTQMYHYPCAAGAGTFQDLSHFFLLCPEHIDQAPERSKEDANCAVCDSPGDLLDQFFCTTCGQHYHGMCLDIAVTPLKRAGWQCPECKVCQNCKQSGEDSKMLVCDTCDKGYHTFCLQPVMKSVPTNGWKCKNCRICVECGTRASSQWHHNCLVCDSCYQQQENLCPFCGKCYHPELQKDMLHCNMCKRWVHLECDKPADHELDPQLREEYICMYCKHLAAEMDPLQPGEEVEMSELPADYNNEMEVEGPEDHMVFLEQAVDNDVAGQEPTPGIVPDAVHVHPGGQQRSNPPERCDARGLLVSASSQDKMNPESENQISREADGEAVEMCPKVARTCECPSENSTEGTQGTAALPPQLVVLQEEVQPLGEPNVAVSPEESRPPEVTIESVILPLETLVSPDGESTSLCSAEHLAVEREQRENPEPSAFMDLEAAPAVESQVKDGLCQEGRSVKRSSETEPSSSSAADTSKAHVSSSPALSSDLPSHDMLHSYPSTPNASVGNILPTTYISVTPKIGMGKPAITKRKFSPGRPRSRQGAWSTHNTVSPPSWSPDISEGREIFKPRQLPGSAIWSIKVGRGSGFPGKRRPRGAGLSGRGGRGRSKLKSGIGAVVLPGVSAADISSNKDEEENSMHNTVVLFSSSDKFTLHQDMCVVCGSFGQGAEGRLLACSQCGQCYHPYCVSIKITKVVLSKGWRCLECTVCEACGKATDPGRLLLCDDCDISYHTYCLDPPLQTVPKGGWKCKWCVWCRHCGATSAGPRCEWQNNYTQCAPCASLSACPVCCRNYREEDLILQCRQCDRWMHAVCQNFSTEEEVENVADIGFDCSLCRPYMPTSNVPSSDCCESSLVAQIVTKVKELDPPKTYTQDGVCLTESGMTQLQSLTVTVPRRKRSKPKLKLKIINQNSVAVLQTPPDIQSEHSRDGEMDDSREAELMDCDGKSESSPEREAVDDETKGAEGTEGVKKRKRKPYRPGIGGFMVRQRSRTGQGKTKRSVIRKDSSGSISEQLPSRDDGWSEQLPDTLVDESISVNENTEKIKKRYRKRKNKLEEIFPAYLQEAFFGKDLLDTTRQNKLSLDNLSEDTTQLSYKTNANTNFLDPSLDPLLSSSSTPAKPGAHGPADDPLADISEVLNTDDDILGIISDDLAKSVDHSGLDLCTFQVESSPCAFAGIDVGPGADDPSSLPQATVGQSSRPLSEEQLDGILSPELDKMVTDGAILSKLYKIPELGGKDVEDLFTAVLSPAAVPPPPVPQPPAPPLLPVHGQGTSPLDKCHVFSRMPLMNGLIGPSPHLPHNSLPPGSGLGTFSAVAQSPYADARDKNPAFNPMAGDPSNSWTSSAPPVEGENDTLSNAQRSTLKWEKEEALGEMATVAPVLYTNINFPNLKEEFPDWTTRVKQIAKLWRKASSQERAPYVQKARDNRAALRINKVQMSNDSMKRQQQQDSIDPSSRIDSDLFKDPLKQRESEHEQEWKFRQQMRQKSKQQAKIEATQKLEQVKSEQQQQQQQQFGGAQPAMGQSGSDTPSSGIQSPLTPQPGNGSLSPAQSFHKDLFTKPLPSTPTPASSDDVFVKPQAPPPPPAPSRLSAQESLPQAQPSQPPSPQVFSPGSSNSRPPSPVDPYAKMVGTPRPPPGGHGFPRRNSALAENCGPLASGSRPPQMGEAAANRPSPVREACTASAAGSDPYAKPPDTPRPVMTEPFPKPLGLPRSPAVSEQTSQGPLAPGTSDHFPKPSRADVFQRQRIPDPYARPLLTPAPLDGGPSPFKAPMQPPPPSQDPYGPVSQAPRRLSIDPYERPALTPRPVDSFSHNQSSDPYSQPPLTPHPAMNESFSHPSRAFSQPGPISRPTSQDPYSQPPGTPRPVVDSYSQPPGTSRSNPDPYSQPPGTPRPTTMDPYSQQPPTPRPSAQADLFAASAASQRHSDPYAHPPGTPRPGMSVPYSQTPAALRPRISEGFTRSSTRPALMPNQDPFLQAHNRGAALPGPLVRPPDACSQTPRPPGPGLSDTFSRVSPSAPRDPYDQPPMTPRPQPDAFGTSQVAHDADQPRPGSEGSFGAPSNTPMTPQGQQFSGVSQLPGPVPTSGVTDTQSTVNMSQADTEKLRQRQKLREIILQQQQQKKMAGRQEKGAQDPGAVPHPGPPPHWQPESVGQAFARPPPPYPGSVRSPMVPPLGPRYTVFPKEARGVYPPDVSGMGVRPHGFRFGFPGGGHGTLSGQERFLVPPQQMQGSGVPPQLRRSLSVDMPRPLNNSPMNNPGGLPAHFPAQSLPVQQHNILGQAFIELRHRAPDGRPRLPFPAAPSNIIEAPSHPRHGSFIPRPDFPGPRPPDPMRRPSQGLPPQLPLHPNLEQVPPSQQEPSHAVHPSAVVMRSLSHPLGGEFSEAPLSASVPAEMTSENLQITTQPSDGLEEKLDSDDPSVKELDVKDLEGVEVKDLDDEDLENLNLDTEDGKGDELDTLGNLEANDPNLDDLLRSGEFDIIAYTDPELDLGDKKSMFNEELDLSVPIDDKLDNQCVSVEPEKKEQENKSVVPSDKPSPWKKSTVSSEIKTEVLSPNSKGEAKCESEKSEEGKDTVDPPCPPAPAPLDKADGDEAPVQPRDADLLEKGTTQETPGPNPGVARGAPQLPAEEAVTPCGVPGPAPVLSSLLANEKPDTADMRPLASPATTLPASPSGHVSSLPPPLITPPGHVLDNTMNSNVAVVPRLNHAFPQGVQVNPGFIQGQPPVNHSFGTGKPASQPVSLSSQPGTSGMSGAQQLMIPQTLAQQSRERPLLLEEQPLLLQDLLDQERQEQQQQRQMQAMIRQRSEPFFPNIDFDAITDPIMKAKMVALKGINKVMAQNNMGMPPMVMNRFPFMGQAVTGTQSGDGQTLLPQAVAQDGSITHQISRPNPPNFGPGFVNDSQRKQYEEWLQETQQLLQMQQKYLEEQIGAHRKSKKALSAKQRTAKKAGREFPEEDAEQLKHVTEQQSMVQKQLEQIRKQQKEHAELIEDYRIKQQQQQQCAMAPPPTVLPGVQPQPPLVPGAPPPAMSQPSFPVVPPQLQHPAVMPGHTSPARMPSLPGWQPPSAAPHLPLNPPRIQPPVAQLPIKTCTPAPGAVSNANPQSGPPPRVEFDDNNPFSESFQERERKERLREQQERQRIQLMQEVDRQRALQQRLELEQHGLMGSELSSRPPASQLPFYSSDLPRDFVPPPRPLPPSPQHQMGQAVQPQSMQQASLSSPPAPGFLQTNERRPTGPPSFVPESPSIPGGSPSFHPVKQVHAGLPGPGFQPSPARPPFAPALPTAPPAASSGLPGSQDPAITQGQSYPGSAQSLIQLYSDIIPEEKGKKKRTRKKKKDEDAESAKAPSTPHSDVTAPPTPSVPEATSTPTAPAPSEPSQLVGPEAPEPAGLSPPSVAAGPLCAEPEAQPPGGDFAQGNPDQQTYAESEAEKLSVETPAQEAKLETPELEQGLGRGAPEAEQLPGDQAEEQAAAATACPAHSPPRPAGAPATKGDSGNELLKHLLKNKKASSLLNQKPEGGFCSEEDSTKDSKLVERQNPADVQTLGAQVQGGFGCGNNQLPKTDGGSETKKQRSKRTQRTGEKAAPRSKKRKKEDEERQALYSTGDTFTHLKQQLSLLPLMEPVIGVNFAHFLPYGSGQFNSGNRLLGAFGSAALEGVSDYYSQLIYKQNNLSNPPTPPASLPPTPPPMACQKMANGFATTEELAGKAGVLVSHEVTKSLGSKGFQLPFRPQDDLLARAIAQGPKTVDVPASLPTPPHNNQEELRMQEHGAERDTPDSFVPSSSPESVVGMEVSRYPDLSLVKEEPPEPVPSPIIPILPSNAGRGLESRRNDIKTEPGTLFFTSPFGSSPNGPRSGLISVAITLHPTAAENISSVVAAFSDLLHVRIPNSYEVSNAPDVPSVGLVSSRRVNPGLEYRQRVFLRGPPPGSARPPRLASSFHLKQPSTSLPPASNGLSGYKDAGHGISESTALRPQWCCHCKVVILGSGVRKSARELAFVNKGSRDGPSRVEKDIVFCSNNCFILYSSTAQAKNSESKESVPSLPQSPVKELPSKASHQYSNNISTLDVHCLPQLQEKASPPASPPISFPPAFEAAKVEAKPDELKVTVKLKPRLRAIHGGLEDCRPPPKKWRGMKWKKWSIHIVVPKGAFKPPCEEEIDEFLKRLGTSLKPDPVPKDFRKCCFCHEEGDGLTDGPARLLNLDLDLWVHLNCALWSTEVYETQAGALINVELALRRGLQMKCVFCHKTGATGGCHRFRCTNIYHFTCAIKAQCMFFKDKTMLCPMHKPKGLHEQELSYFAVFRRVYVQRDEVRQIASIVQRGEREHTFRVGSLVFHAIGQLLPQQMPAFHSPTALFPVGYEASRLYWSTRYANRRCRYLCSIEEKDGRPVFVIRVVEQGHEDLVLSDTSPKGVWDKILEPVACVRKKSEMLQLFPAYLRGEDLFGLTVSAVARIAESLPGVEACENYTFRYGRNPLMELPLAVNPTGCARSEPKMSAHVKRFVLRPHTLNSTSTSKSFQSTVTGELSAPYSKQFVHSKSSQYRKMKTEWKSNVYLARSRIQGLGLYAARDIEKHTMVIEYIGTIIRNEVANRKEKLYESQNRGVYMFRMDSDHVIDATLTGGPARYINHSCAPNCVAEVVTFERGHKIIISSSRRIQKGEELCYDYKFDFEDDQHKIPCHCGAVNCRKWMN</sequence>
<evidence type="ECO:0000313" key="25">
    <source>
        <dbReference type="RefSeq" id="XP_070307234.1"/>
    </source>
</evidence>
<evidence type="ECO:0000256" key="3">
    <source>
        <dbReference type="ARBA" id="ARBA00022553"/>
    </source>
</evidence>
<feature type="region of interest" description="Disordered" evidence="18">
    <location>
        <begin position="4122"/>
        <end position="4147"/>
    </location>
</feature>
<feature type="compositionally biased region" description="Pro residues" evidence="18">
    <location>
        <begin position="2346"/>
        <end position="2355"/>
    </location>
</feature>
<dbReference type="CDD" id="cd15697">
    <property type="entry name" value="ePHD2_KMT2C"/>
    <property type="match status" value="1"/>
</dbReference>
<evidence type="ECO:0000256" key="15">
    <source>
        <dbReference type="ARBA" id="ARBA00023620"/>
    </source>
</evidence>
<dbReference type="Gene3D" id="3.30.160.360">
    <property type="match status" value="1"/>
</dbReference>
<feature type="compositionally biased region" description="Polar residues" evidence="18">
    <location>
        <begin position="2407"/>
        <end position="2421"/>
    </location>
</feature>
<feature type="region of interest" description="Disordered" evidence="18">
    <location>
        <begin position="3252"/>
        <end position="3288"/>
    </location>
</feature>
<proteinExistence type="predicted"/>
<dbReference type="Pfam" id="PF13832">
    <property type="entry name" value="zf-HC5HC2H_2"/>
    <property type="match status" value="1"/>
</dbReference>
<dbReference type="SMART" id="SM00398">
    <property type="entry name" value="HMG"/>
    <property type="match status" value="1"/>
</dbReference>
<feature type="domain" description="PHD-type" evidence="23">
    <location>
        <begin position="257"/>
        <end position="361"/>
    </location>
</feature>
<dbReference type="InterPro" id="IPR037877">
    <property type="entry name" value="PHD3_KMT2C"/>
</dbReference>
<evidence type="ECO:0000256" key="8">
    <source>
        <dbReference type="ARBA" id="ARBA00022737"/>
    </source>
</evidence>
<evidence type="ECO:0000313" key="24">
    <source>
        <dbReference type="Proteomes" id="UP001652640"/>
    </source>
</evidence>
<dbReference type="SMART" id="SM00317">
    <property type="entry name" value="SET"/>
    <property type="match status" value="1"/>
</dbReference>
<dbReference type="Pfam" id="PF00628">
    <property type="entry name" value="PHD"/>
    <property type="match status" value="4"/>
</dbReference>
<feature type="region of interest" description="Disordered" evidence="18">
    <location>
        <begin position="1657"/>
        <end position="1679"/>
    </location>
</feature>
<dbReference type="SUPFAM" id="SSF47095">
    <property type="entry name" value="HMG-box"/>
    <property type="match status" value="1"/>
</dbReference>
<dbReference type="Gene3D" id="2.170.270.10">
    <property type="entry name" value="SET domain"/>
    <property type="match status" value="1"/>
</dbReference>
<protein>
    <recommendedName>
        <fullName evidence="15">[histone H3]-lysine(4) N-methyltransferase</fullName>
        <ecNumber evidence="15">2.1.1.364</ecNumber>
    </recommendedName>
</protein>
<feature type="compositionally biased region" description="Polar residues" evidence="18">
    <location>
        <begin position="3059"/>
        <end position="3074"/>
    </location>
</feature>
<dbReference type="InterPro" id="IPR003889">
    <property type="entry name" value="FYrich_C"/>
</dbReference>
<feature type="compositionally biased region" description="Basic and acidic residues" evidence="18">
    <location>
        <begin position="2422"/>
        <end position="2434"/>
    </location>
</feature>
<keyword evidence="13" id="KW-0804">Transcription</keyword>
<keyword evidence="14" id="KW-0539">Nucleus</keyword>
<feature type="compositionally biased region" description="Polar residues" evidence="18">
    <location>
        <begin position="2192"/>
        <end position="2206"/>
    </location>
</feature>
<feature type="region of interest" description="Disordered" evidence="18">
    <location>
        <begin position="4352"/>
        <end position="4372"/>
    </location>
</feature>
<feature type="region of interest" description="Disordered" evidence="18">
    <location>
        <begin position="851"/>
        <end position="884"/>
    </location>
</feature>
<feature type="compositionally biased region" description="Basic and acidic residues" evidence="18">
    <location>
        <begin position="4085"/>
        <end position="4095"/>
    </location>
</feature>
<keyword evidence="12" id="KW-0805">Transcription regulation</keyword>
<dbReference type="Proteomes" id="UP001652640">
    <property type="component" value="Chromosome 1"/>
</dbReference>
<feature type="compositionally biased region" description="Polar residues" evidence="18">
    <location>
        <begin position="635"/>
        <end position="648"/>
    </location>
</feature>
<reference evidence="25" key="2">
    <citation type="submission" date="2025-08" db="UniProtKB">
        <authorList>
            <consortium name="RefSeq"/>
        </authorList>
    </citation>
    <scope>IDENTIFICATION</scope>
    <source>
        <tissue evidence="25">Tongue muscle</tissue>
    </source>
</reference>
<feature type="compositionally biased region" description="Polar residues" evidence="18">
    <location>
        <begin position="868"/>
        <end position="879"/>
    </location>
</feature>
<keyword evidence="5" id="KW-0808">Transferase</keyword>
<feature type="compositionally biased region" description="Low complexity" evidence="18">
    <location>
        <begin position="1429"/>
        <end position="1439"/>
    </location>
</feature>
<dbReference type="CDD" id="cd15596">
    <property type="entry name" value="PHD4_KMT2C"/>
    <property type="match status" value="1"/>
</dbReference>
<dbReference type="InterPro" id="IPR001214">
    <property type="entry name" value="SET_dom"/>
</dbReference>
<evidence type="ECO:0000259" key="19">
    <source>
        <dbReference type="PROSITE" id="PS50016"/>
    </source>
</evidence>
<feature type="compositionally biased region" description="Pro residues" evidence="18">
    <location>
        <begin position="2459"/>
        <end position="2468"/>
    </location>
</feature>
<dbReference type="PROSITE" id="PS50016">
    <property type="entry name" value="ZF_PHD_2"/>
    <property type="match status" value="6"/>
</dbReference>
<feature type="compositionally biased region" description="Basic and acidic residues" evidence="18">
    <location>
        <begin position="2880"/>
        <end position="2896"/>
    </location>
</feature>
<dbReference type="Gene3D" id="1.10.30.10">
    <property type="entry name" value="High mobility group box domain"/>
    <property type="match status" value="1"/>
</dbReference>
<feature type="compositionally biased region" description="Polar residues" evidence="18">
    <location>
        <begin position="3520"/>
        <end position="3539"/>
    </location>
</feature>
<evidence type="ECO:0000256" key="2">
    <source>
        <dbReference type="ARBA" id="ARBA00022481"/>
    </source>
</evidence>
<feature type="region of interest" description="Disordered" evidence="18">
    <location>
        <begin position="75"/>
        <end position="143"/>
    </location>
</feature>
<dbReference type="PROSITE" id="PS51543">
    <property type="entry name" value="FYRC"/>
    <property type="match status" value="1"/>
</dbReference>
<feature type="compositionally biased region" description="Polar residues" evidence="18">
    <location>
        <begin position="2133"/>
        <end position="2142"/>
    </location>
</feature>
<feature type="compositionally biased region" description="Basic and acidic residues" evidence="18">
    <location>
        <begin position="3269"/>
        <end position="3285"/>
    </location>
</feature>
<dbReference type="InterPro" id="IPR001841">
    <property type="entry name" value="Znf_RING"/>
</dbReference>
<comment type="catalytic activity">
    <reaction evidence="16">
        <text>L-lysyl(4)-[histone H3] + S-adenosyl-L-methionine = N(6)-methyl-L-lysyl(4)-[histone H3] + S-adenosyl-L-homocysteine + H(+)</text>
        <dbReference type="Rhea" id="RHEA:60264"/>
        <dbReference type="Rhea" id="RHEA-COMP:15543"/>
        <dbReference type="Rhea" id="RHEA-COMP:15547"/>
        <dbReference type="ChEBI" id="CHEBI:15378"/>
        <dbReference type="ChEBI" id="CHEBI:29969"/>
        <dbReference type="ChEBI" id="CHEBI:57856"/>
        <dbReference type="ChEBI" id="CHEBI:59789"/>
        <dbReference type="ChEBI" id="CHEBI:61929"/>
        <dbReference type="EC" id="2.1.1.364"/>
    </reaction>
    <physiologicalReaction direction="left-to-right" evidence="16">
        <dbReference type="Rhea" id="RHEA:60265"/>
    </physiologicalReaction>
</comment>
<dbReference type="InterPro" id="IPR047005">
    <property type="entry name" value="KMT2C_PHD6"/>
</dbReference>
<feature type="compositionally biased region" description="Low complexity" evidence="18">
    <location>
        <begin position="2435"/>
        <end position="2444"/>
    </location>
</feature>
<dbReference type="InterPro" id="IPR041968">
    <property type="entry name" value="KMT2C_ePHD2"/>
</dbReference>
<feature type="region of interest" description="Disordered" evidence="18">
    <location>
        <begin position="3483"/>
        <end position="3855"/>
    </location>
</feature>
<dbReference type="SMART" id="SM00542">
    <property type="entry name" value="FYRC"/>
    <property type="match status" value="1"/>
</dbReference>
<dbReference type="InterPro" id="IPR011011">
    <property type="entry name" value="Znf_FYVE_PHD"/>
</dbReference>
<feature type="compositionally biased region" description="Acidic residues" evidence="18">
    <location>
        <begin position="94"/>
        <end position="106"/>
    </location>
</feature>
<dbReference type="InterPro" id="IPR009071">
    <property type="entry name" value="HMG_box_dom"/>
</dbReference>
<reference evidence="24" key="1">
    <citation type="journal article" date="2022" name="J. Hered.">
        <title>A De Novo Chromosome-Level Genome Assembly of the White-Tailed Deer, Odocoileus Virginianus.</title>
        <authorList>
            <person name="London E.W."/>
            <person name="Roca A.L."/>
            <person name="Novakofski J.E."/>
            <person name="Mateus-Pinilla N.E."/>
        </authorList>
    </citation>
    <scope>NUCLEOTIDE SEQUENCE [LARGE SCALE GENOMIC DNA]</scope>
</reference>
<evidence type="ECO:0000256" key="17">
    <source>
        <dbReference type="PROSITE-ProRule" id="PRU00175"/>
    </source>
</evidence>
<dbReference type="InterPro" id="IPR013083">
    <property type="entry name" value="Znf_RING/FYVE/PHD"/>
</dbReference>
<dbReference type="CDD" id="cd15513">
    <property type="entry name" value="PHD5_KMT2C_like"/>
    <property type="match status" value="1"/>
</dbReference>
<feature type="domain" description="PHD-type" evidence="23">
    <location>
        <begin position="4496"/>
        <end position="4604"/>
    </location>
</feature>
<gene>
    <name evidence="25" type="primary">KMT2C</name>
</gene>
<feature type="region of interest" description="Disordered" evidence="18">
    <location>
        <begin position="1429"/>
        <end position="1454"/>
    </location>
</feature>
<feature type="region of interest" description="Disordered" evidence="18">
    <location>
        <begin position="4085"/>
        <end position="4106"/>
    </location>
</feature>
<feature type="region of interest" description="Disordered" evidence="18">
    <location>
        <begin position="2839"/>
        <end position="2918"/>
    </location>
</feature>
<dbReference type="InterPro" id="IPR019787">
    <property type="entry name" value="Znf_PHD-finger"/>
</dbReference>
<feature type="region of interest" description="Disordered" evidence="18">
    <location>
        <begin position="1"/>
        <end position="52"/>
    </location>
</feature>
<feature type="compositionally biased region" description="Pro residues" evidence="18">
    <location>
        <begin position="3508"/>
        <end position="3519"/>
    </location>
</feature>
<dbReference type="Gene3D" id="3.30.40.10">
    <property type="entry name" value="Zinc/RING finger domain, C3HC4 (zinc finger)"/>
    <property type="match status" value="7"/>
</dbReference>
<feature type="compositionally biased region" description="Basic and acidic residues" evidence="18">
    <location>
        <begin position="3845"/>
        <end position="3854"/>
    </location>
</feature>
<evidence type="ECO:0000256" key="13">
    <source>
        <dbReference type="ARBA" id="ARBA00023163"/>
    </source>
</evidence>
<dbReference type="RefSeq" id="XP_070307234.1">
    <property type="nucleotide sequence ID" value="XM_070451133.1"/>
</dbReference>
<dbReference type="InterPro" id="IPR001965">
    <property type="entry name" value="Znf_PHD"/>
</dbReference>
<dbReference type="Pfam" id="PF05965">
    <property type="entry name" value="FYRC"/>
    <property type="match status" value="1"/>
</dbReference>
<dbReference type="SUPFAM" id="SSF57903">
    <property type="entry name" value="FYVE/PHD zinc finger"/>
    <property type="match status" value="6"/>
</dbReference>
<dbReference type="CDD" id="cd15594">
    <property type="entry name" value="PHD2_KMT2C"/>
    <property type="match status" value="1"/>
</dbReference>
<dbReference type="PROSITE" id="PS51542">
    <property type="entry name" value="FYRN"/>
    <property type="match status" value="1"/>
</dbReference>
<feature type="compositionally biased region" description="Basic residues" evidence="18">
    <location>
        <begin position="853"/>
        <end position="865"/>
    </location>
</feature>
<feature type="compositionally biased region" description="Low complexity" evidence="18">
    <location>
        <begin position="3561"/>
        <end position="3572"/>
    </location>
</feature>
<evidence type="ECO:0000256" key="7">
    <source>
        <dbReference type="ARBA" id="ARBA00022723"/>
    </source>
</evidence>
<evidence type="ECO:0000259" key="23">
    <source>
        <dbReference type="PROSITE" id="PS51805"/>
    </source>
</evidence>
<feature type="region of interest" description="Disordered" evidence="18">
    <location>
        <begin position="1240"/>
        <end position="1348"/>
    </location>
</feature>
<dbReference type="InterPro" id="IPR036910">
    <property type="entry name" value="HMG_box_dom_sf"/>
</dbReference>
<feature type="domain" description="RING-type" evidence="20">
    <location>
        <begin position="374"/>
        <end position="419"/>
    </location>
</feature>
<feature type="region of interest" description="Disordered" evidence="18">
    <location>
        <begin position="3323"/>
        <end position="3363"/>
    </location>
</feature>
<comment type="subcellular location">
    <subcellularLocation>
        <location evidence="1">Nucleus</location>
    </subcellularLocation>
</comment>
<keyword evidence="24" id="KW-1185">Reference proteome</keyword>
<dbReference type="GeneID" id="110148053"/>
<feature type="region of interest" description="Disordered" evidence="18">
    <location>
        <begin position="197"/>
        <end position="233"/>
    </location>
</feature>
<feature type="compositionally biased region" description="Basic and acidic residues" evidence="18">
    <location>
        <begin position="1778"/>
        <end position="1802"/>
    </location>
</feature>
<evidence type="ECO:0000259" key="21">
    <source>
        <dbReference type="PROSITE" id="PS50280"/>
    </source>
</evidence>
<feature type="region of interest" description="Disordered" evidence="18">
    <location>
        <begin position="635"/>
        <end position="656"/>
    </location>
</feature>
<dbReference type="Pfam" id="PF05964">
    <property type="entry name" value="FYRN"/>
    <property type="match status" value="1"/>
</dbReference>
<organism evidence="24 25">
    <name type="scientific">Odocoileus virginianus</name>
    <name type="common">White-tailed deer</name>
    <dbReference type="NCBI Taxonomy" id="9874"/>
    <lineage>
        <taxon>Eukaryota</taxon>
        <taxon>Metazoa</taxon>
        <taxon>Chordata</taxon>
        <taxon>Craniata</taxon>
        <taxon>Vertebrata</taxon>
        <taxon>Euteleostomi</taxon>
        <taxon>Mammalia</taxon>
        <taxon>Eutheria</taxon>
        <taxon>Laurasiatheria</taxon>
        <taxon>Artiodactyla</taxon>
        <taxon>Ruminantia</taxon>
        <taxon>Pecora</taxon>
        <taxon>Cervidae</taxon>
        <taxon>Odocoileinae</taxon>
        <taxon>Odocoileus</taxon>
    </lineage>
</organism>
<dbReference type="CDD" id="cd15600">
    <property type="entry name" value="PHD6_KMT2C"/>
    <property type="match status" value="1"/>
</dbReference>
<feature type="region of interest" description="Disordered" evidence="18">
    <location>
        <begin position="2757"/>
        <end position="2783"/>
    </location>
</feature>
<feature type="region of interest" description="Disordered" evidence="18">
    <location>
        <begin position="908"/>
        <end position="934"/>
    </location>
</feature>
<accession>A0ABM4GV92</accession>
<dbReference type="EC" id="2.1.1.364" evidence="15"/>
<dbReference type="PROSITE" id="PS50280">
    <property type="entry name" value="SET"/>
    <property type="match status" value="1"/>
</dbReference>
<feature type="compositionally biased region" description="Polar residues" evidence="18">
    <location>
        <begin position="1512"/>
        <end position="1524"/>
    </location>
</feature>
<dbReference type="InterPro" id="IPR003616">
    <property type="entry name" value="Post-SET_dom"/>
</dbReference>
<dbReference type="SMART" id="SM00249">
    <property type="entry name" value="PHD"/>
    <property type="match status" value="8"/>
</dbReference>
<dbReference type="PROSITE" id="PS50089">
    <property type="entry name" value="ZF_RING_2"/>
    <property type="match status" value="1"/>
</dbReference>
<evidence type="ECO:0000256" key="6">
    <source>
        <dbReference type="ARBA" id="ARBA00022691"/>
    </source>
</evidence>
<feature type="compositionally biased region" description="Polar residues" evidence="18">
    <location>
        <begin position="3618"/>
        <end position="3635"/>
    </location>
</feature>
<feature type="region of interest" description="Disordered" evidence="18">
    <location>
        <begin position="3381"/>
        <end position="3456"/>
    </location>
</feature>
<feature type="compositionally biased region" description="Low complexity" evidence="18">
    <location>
        <begin position="789"/>
        <end position="814"/>
    </location>
</feature>
<keyword evidence="2" id="KW-0488">Methylation</keyword>
<dbReference type="CDD" id="cd22026">
    <property type="entry name" value="HMG-box_KMT2C"/>
    <property type="match status" value="1"/>
</dbReference>
<dbReference type="InterPro" id="IPR047003">
    <property type="entry name" value="KMT2C_PHD4"/>
</dbReference>
<dbReference type="CDD" id="cd19171">
    <property type="entry name" value="SET_KMT2C_2D"/>
    <property type="match status" value="1"/>
</dbReference>
<keyword evidence="8" id="KW-0677">Repeat</keyword>
<feature type="compositionally biased region" description="Polar residues" evidence="18">
    <location>
        <begin position="2381"/>
        <end position="2398"/>
    </location>
</feature>